<keyword evidence="2" id="KW-1185">Reference proteome</keyword>
<comment type="caution">
    <text evidence="1">The sequence shown here is derived from an EMBL/GenBank/DDBJ whole genome shotgun (WGS) entry which is preliminary data.</text>
</comment>
<protein>
    <submittedName>
        <fullName evidence="1">Uncharacterized protein</fullName>
    </submittedName>
</protein>
<name>A0ABP0J0T3_9DINO</name>
<dbReference type="Proteomes" id="UP001642484">
    <property type="component" value="Unassembled WGS sequence"/>
</dbReference>
<proteinExistence type="predicted"/>
<evidence type="ECO:0000313" key="1">
    <source>
        <dbReference type="EMBL" id="CAK9007962.1"/>
    </source>
</evidence>
<accession>A0ABP0J0T3</accession>
<reference evidence="1 2" key="1">
    <citation type="submission" date="2024-02" db="EMBL/GenBank/DDBJ databases">
        <authorList>
            <person name="Chen Y."/>
            <person name="Shah S."/>
            <person name="Dougan E. K."/>
            <person name="Thang M."/>
            <person name="Chan C."/>
        </authorList>
    </citation>
    <scope>NUCLEOTIDE SEQUENCE [LARGE SCALE GENOMIC DNA]</scope>
</reference>
<evidence type="ECO:0000313" key="2">
    <source>
        <dbReference type="Proteomes" id="UP001642484"/>
    </source>
</evidence>
<gene>
    <name evidence="1" type="ORF">CCMP2556_LOCUS9060</name>
</gene>
<sequence length="97" mass="11146">MLPTDAKPTVARWTLPPKVKSFFAALTEDDGWTPQTNRKAEIIYGVLSTGMNNLNLSWYLNHSDDSNIGFRDASIRYISKRPHDMIEELQLEVQEIH</sequence>
<organism evidence="1 2">
    <name type="scientific">Durusdinium trenchii</name>
    <dbReference type="NCBI Taxonomy" id="1381693"/>
    <lineage>
        <taxon>Eukaryota</taxon>
        <taxon>Sar</taxon>
        <taxon>Alveolata</taxon>
        <taxon>Dinophyceae</taxon>
        <taxon>Suessiales</taxon>
        <taxon>Symbiodiniaceae</taxon>
        <taxon>Durusdinium</taxon>
    </lineage>
</organism>
<dbReference type="EMBL" id="CAXAMN010004136">
    <property type="protein sequence ID" value="CAK9007962.1"/>
    <property type="molecule type" value="Genomic_DNA"/>
</dbReference>